<evidence type="ECO:0000313" key="1">
    <source>
        <dbReference type="EMBL" id="MBA8957385.1"/>
    </source>
</evidence>
<comment type="caution">
    <text evidence="1">The sequence shown here is derived from an EMBL/GenBank/DDBJ whole genome shotgun (WGS) entry which is preliminary data.</text>
</comment>
<keyword evidence="2" id="KW-1185">Reference proteome</keyword>
<accession>A0A7W3QS20</accession>
<protein>
    <submittedName>
        <fullName evidence="1">DNA-binding FrmR family transcriptional regulator</fullName>
    </submittedName>
</protein>
<gene>
    <name evidence="1" type="ORF">HNR61_009078</name>
</gene>
<organism evidence="1 2">
    <name type="scientific">Actinomadura namibiensis</name>
    <dbReference type="NCBI Taxonomy" id="182080"/>
    <lineage>
        <taxon>Bacteria</taxon>
        <taxon>Bacillati</taxon>
        <taxon>Actinomycetota</taxon>
        <taxon>Actinomycetes</taxon>
        <taxon>Streptosporangiales</taxon>
        <taxon>Thermomonosporaceae</taxon>
        <taxon>Actinomadura</taxon>
    </lineage>
</organism>
<dbReference type="AlphaFoldDB" id="A0A7W3QS20"/>
<dbReference type="Proteomes" id="UP000572680">
    <property type="component" value="Unassembled WGS sequence"/>
</dbReference>
<evidence type="ECO:0000313" key="2">
    <source>
        <dbReference type="Proteomes" id="UP000572680"/>
    </source>
</evidence>
<dbReference type="EMBL" id="JACJIA010000023">
    <property type="protein sequence ID" value="MBA8957385.1"/>
    <property type="molecule type" value="Genomic_DNA"/>
</dbReference>
<proteinExistence type="predicted"/>
<sequence>MALGLLDDHVRHCMHRGALDGGSEAMAEEMMATVGCLMR</sequence>
<dbReference type="GO" id="GO:0003677">
    <property type="term" value="F:DNA binding"/>
    <property type="evidence" value="ECO:0007669"/>
    <property type="project" value="UniProtKB-KW"/>
</dbReference>
<reference evidence="1 2" key="1">
    <citation type="submission" date="2020-08" db="EMBL/GenBank/DDBJ databases">
        <title>Genomic Encyclopedia of Type Strains, Phase IV (KMG-IV): sequencing the most valuable type-strain genomes for metagenomic binning, comparative biology and taxonomic classification.</title>
        <authorList>
            <person name="Goeker M."/>
        </authorList>
    </citation>
    <scope>NUCLEOTIDE SEQUENCE [LARGE SCALE GENOMIC DNA]</scope>
    <source>
        <strain evidence="1 2">DSM 44197</strain>
    </source>
</reference>
<name>A0A7W3QS20_ACTNM</name>
<keyword evidence="1" id="KW-0238">DNA-binding</keyword>